<dbReference type="Proteomes" id="UP001470230">
    <property type="component" value="Unassembled WGS sequence"/>
</dbReference>
<reference evidence="1 2" key="1">
    <citation type="submission" date="2024-04" db="EMBL/GenBank/DDBJ databases">
        <title>Tritrichomonas musculus Genome.</title>
        <authorList>
            <person name="Alves-Ferreira E."/>
            <person name="Grigg M."/>
            <person name="Lorenzi H."/>
            <person name="Galac M."/>
        </authorList>
    </citation>
    <scope>NUCLEOTIDE SEQUENCE [LARGE SCALE GENOMIC DNA]</scope>
    <source>
        <strain evidence="1 2">EAF2021</strain>
    </source>
</reference>
<gene>
    <name evidence="1" type="ORF">M9Y10_033342</name>
</gene>
<name>A0ABR2KBW4_9EUKA</name>
<protein>
    <recommendedName>
        <fullName evidence="3">Transcription factor CBF/NF-Y/archaeal histone domain-containing protein</fullName>
    </recommendedName>
</protein>
<organism evidence="1 2">
    <name type="scientific">Tritrichomonas musculus</name>
    <dbReference type="NCBI Taxonomy" id="1915356"/>
    <lineage>
        <taxon>Eukaryota</taxon>
        <taxon>Metamonada</taxon>
        <taxon>Parabasalia</taxon>
        <taxon>Tritrichomonadida</taxon>
        <taxon>Tritrichomonadidae</taxon>
        <taxon>Tritrichomonas</taxon>
    </lineage>
</organism>
<evidence type="ECO:0000313" key="2">
    <source>
        <dbReference type="Proteomes" id="UP001470230"/>
    </source>
</evidence>
<accession>A0ABR2KBW4</accession>
<sequence length="190" mass="21887">MEEDNENQIPEFQKEESLPLPFPVFTIKKIAKQPLVVHKKDKPSYQRGISQKAAVVLSFATGIFLKHLSRDVIAKSPEKFFKRKMIASVLMKNPVYRFAITRMKPSEIFDCFTNDNEISRRIASDHIEDKIKFPTPFFAPHPPEKHVNDEARANKNEAENVEALIKSTIISFITYKQTVPTFFAPSKVKH</sequence>
<keyword evidence="2" id="KW-1185">Reference proteome</keyword>
<dbReference type="InterPro" id="IPR009072">
    <property type="entry name" value="Histone-fold"/>
</dbReference>
<evidence type="ECO:0008006" key="3">
    <source>
        <dbReference type="Google" id="ProtNLM"/>
    </source>
</evidence>
<comment type="caution">
    <text evidence="1">The sequence shown here is derived from an EMBL/GenBank/DDBJ whole genome shotgun (WGS) entry which is preliminary data.</text>
</comment>
<proteinExistence type="predicted"/>
<dbReference type="EMBL" id="JAPFFF010000005">
    <property type="protein sequence ID" value="KAK8888611.1"/>
    <property type="molecule type" value="Genomic_DNA"/>
</dbReference>
<evidence type="ECO:0000313" key="1">
    <source>
        <dbReference type="EMBL" id="KAK8888611.1"/>
    </source>
</evidence>
<dbReference type="Gene3D" id="1.10.20.10">
    <property type="entry name" value="Histone, subunit A"/>
    <property type="match status" value="1"/>
</dbReference>